<keyword evidence="2" id="KW-1185">Reference proteome</keyword>
<evidence type="ECO:0008006" key="3">
    <source>
        <dbReference type="Google" id="ProtNLM"/>
    </source>
</evidence>
<gene>
    <name evidence="1" type="ORF">SLS56_006990</name>
</gene>
<protein>
    <recommendedName>
        <fullName evidence="3">Lytic polysaccharide monooxygenase</fullName>
    </recommendedName>
</protein>
<comment type="caution">
    <text evidence="1">The sequence shown here is derived from an EMBL/GenBank/DDBJ whole genome shotgun (WGS) entry which is preliminary data.</text>
</comment>
<evidence type="ECO:0000313" key="2">
    <source>
        <dbReference type="Proteomes" id="UP001521116"/>
    </source>
</evidence>
<dbReference type="PANTHER" id="PTHR36182">
    <property type="entry name" value="PROTEIN, PUTATIVE (AFU_ORTHOLOGUE AFUA_6G10930)-RELATED"/>
    <property type="match status" value="1"/>
</dbReference>
<dbReference type="PANTHER" id="PTHR36182:SF2">
    <property type="entry name" value="LYTIC POLYSACCHARIDE MONOOXYGENASE"/>
    <property type="match status" value="1"/>
</dbReference>
<organism evidence="1 2">
    <name type="scientific">Neofusicoccum ribis</name>
    <dbReference type="NCBI Taxonomy" id="45134"/>
    <lineage>
        <taxon>Eukaryota</taxon>
        <taxon>Fungi</taxon>
        <taxon>Dikarya</taxon>
        <taxon>Ascomycota</taxon>
        <taxon>Pezizomycotina</taxon>
        <taxon>Dothideomycetes</taxon>
        <taxon>Dothideomycetes incertae sedis</taxon>
        <taxon>Botryosphaeriales</taxon>
        <taxon>Botryosphaeriaceae</taxon>
        <taxon>Neofusicoccum</taxon>
    </lineage>
</organism>
<dbReference type="Proteomes" id="UP001521116">
    <property type="component" value="Unassembled WGS sequence"/>
</dbReference>
<sequence length="402" mass="42891">MVAMGHVAMTWPVPFDKARMQQYEGRSPLTTSNYPCNTNDFTITDEHRSSNTLHVSQAYDLSFDSNAAPHDGGSCQLSITLDEKPSRESVFKVFTSVEGGCPSDNAVTPKNQTFMLPEYIPKGDVVFAWTWFPRHSGSPEMYMNCAPIHVPDGSDDHEEFNKLPDMLVANIPSTQDASLGIDQRIYLDNGNIPPCDFGTDRVLRFPNPGEMFYSWTGGSDQETSDTRTGSLATLTACGTSVTHAFTPFATAGQMLAASVSAEPTNAGSGGDFIELSATAASAIPTTFSNILATDAASDTPASTADEILAVTPVNIPAAATSISGSSNPCNSANSGELVCNGTSQFGLCNWGTVVWQAVAAGTVCENGSIKAEKKVRAAEKIVQRRSHLHSNGRLSGRRQFHA</sequence>
<dbReference type="Gene3D" id="2.70.50.70">
    <property type="match status" value="1"/>
</dbReference>
<accession>A0ABR3SP52</accession>
<name>A0ABR3SP52_9PEZI</name>
<reference evidence="1 2" key="1">
    <citation type="submission" date="2024-02" db="EMBL/GenBank/DDBJ databases">
        <title>De novo assembly and annotation of 12 fungi associated with fruit tree decline syndrome in Ontario, Canada.</title>
        <authorList>
            <person name="Sulman M."/>
            <person name="Ellouze W."/>
            <person name="Ilyukhin E."/>
        </authorList>
    </citation>
    <scope>NUCLEOTIDE SEQUENCE [LARGE SCALE GENOMIC DNA]</scope>
    <source>
        <strain evidence="1 2">M1-105</strain>
    </source>
</reference>
<proteinExistence type="predicted"/>
<evidence type="ECO:0000313" key="1">
    <source>
        <dbReference type="EMBL" id="KAL1626017.1"/>
    </source>
</evidence>
<dbReference type="EMBL" id="JAJVDC020000086">
    <property type="protein sequence ID" value="KAL1626017.1"/>
    <property type="molecule type" value="Genomic_DNA"/>
</dbReference>